<feature type="domain" description="AAA+ ATPase" evidence="2">
    <location>
        <begin position="531"/>
        <end position="837"/>
    </location>
</feature>
<keyword evidence="1" id="KW-1133">Transmembrane helix</keyword>
<dbReference type="PANTHER" id="PTHR30121">
    <property type="entry name" value="UNCHARACTERIZED PROTEIN YJGR-RELATED"/>
    <property type="match status" value="1"/>
</dbReference>
<organism evidence="3 5">
    <name type="scientific">Mycoplasmopsis fermentans (strain M64)</name>
    <name type="common">Mycoplasma fermentans</name>
    <dbReference type="NCBI Taxonomy" id="943945"/>
    <lineage>
        <taxon>Bacteria</taxon>
        <taxon>Bacillati</taxon>
        <taxon>Mycoplasmatota</taxon>
        <taxon>Mycoplasmoidales</taxon>
        <taxon>Metamycoplasmataceae</taxon>
        <taxon>Mycoplasmopsis</taxon>
    </lineage>
</organism>
<dbReference type="InterPro" id="IPR051162">
    <property type="entry name" value="T4SS_component"/>
</dbReference>
<evidence type="ECO:0000313" key="5">
    <source>
        <dbReference type="Proteomes" id="UP000007473"/>
    </source>
</evidence>
<dbReference type="InterPro" id="IPR027417">
    <property type="entry name" value="P-loop_NTPase"/>
</dbReference>
<evidence type="ECO:0000313" key="4">
    <source>
        <dbReference type="EMBL" id="ADV34466.1"/>
    </source>
</evidence>
<gene>
    <name evidence="3" type="primary">trsE-1</name>
    <name evidence="4" type="synonym">trsE-5</name>
    <name evidence="3" type="ordered locus">MfeM64YM_0114</name>
    <name evidence="4" type="ordered locus">MfeM64YM_0468</name>
</gene>
<dbReference type="EMBL" id="CP002458">
    <property type="protein sequence ID" value="ADV34123.1"/>
    <property type="molecule type" value="Genomic_DNA"/>
</dbReference>
<proteinExistence type="predicted"/>
<dbReference type="RefSeq" id="WP_013526664.1">
    <property type="nucleotide sequence ID" value="NC_014921.1"/>
</dbReference>
<dbReference type="SUPFAM" id="SSF52540">
    <property type="entry name" value="P-loop containing nucleoside triphosphate hydrolases"/>
    <property type="match status" value="1"/>
</dbReference>
<dbReference type="EMBL" id="CP002458">
    <property type="protein sequence ID" value="ADV34466.1"/>
    <property type="molecule type" value="Genomic_DNA"/>
</dbReference>
<dbReference type="NCBIfam" id="NF045975">
    <property type="entry name" value="VirB4_plasma"/>
    <property type="match status" value="1"/>
</dbReference>
<dbReference type="CDD" id="cd01127">
    <property type="entry name" value="TrwB_TraG_TraD_VirD4"/>
    <property type="match status" value="1"/>
</dbReference>
<feature type="transmembrane region" description="Helical" evidence="1">
    <location>
        <begin position="44"/>
        <end position="63"/>
    </location>
</feature>
<accession>A0AB32XAX8</accession>
<dbReference type="InterPro" id="IPR003593">
    <property type="entry name" value="AAA+_ATPase"/>
</dbReference>
<dbReference type="AlphaFoldDB" id="A0AB32XAX8"/>
<protein>
    <submittedName>
        <fullName evidence="3">TrsE-like protein</fullName>
    </submittedName>
</protein>
<evidence type="ECO:0000256" key="1">
    <source>
        <dbReference type="SAM" id="Phobius"/>
    </source>
</evidence>
<dbReference type="Gene3D" id="3.40.50.300">
    <property type="entry name" value="P-loop containing nucleotide triphosphate hydrolases"/>
    <property type="match status" value="1"/>
</dbReference>
<reference evidence="3 5" key="2">
    <citation type="journal article" date="2011" name="J. Bacteriol.">
        <title>Genome sequence of the repetitive-sequence-rich Mycoplasma fermentans strain M64.</title>
        <authorList>
            <person name="Shu H.W."/>
            <person name="Liu T.T."/>
            <person name="Chang H.Y."/>
            <person name="Liu Y.M."/>
            <person name="Wu K.M."/>
            <person name="Shu H.Y."/>
            <person name="Tsai S.F."/>
            <person name="Hsiao K.J."/>
            <person name="Hu W.S."/>
            <person name="Ng W.V."/>
        </authorList>
    </citation>
    <scope>NUCLEOTIDE SEQUENCE [LARGE SCALE GENOMIC DNA]</scope>
    <source>
        <strain evidence="3 5">M64</strain>
    </source>
</reference>
<dbReference type="Pfam" id="PF19044">
    <property type="entry name" value="P-loop_TraG"/>
    <property type="match status" value="1"/>
</dbReference>
<dbReference type="KEGG" id="mfm:MfeM64YM_0114"/>
<reference evidence="3" key="1">
    <citation type="submission" date="2010-12" db="EMBL/GenBank/DDBJ databases">
        <authorList>
            <person name="Shu H.-W."/>
            <person name="Liu T.-T."/>
            <person name="Hu W.S."/>
            <person name="Chang H.-Y."/>
            <person name="Hsiao K.-J."/>
            <person name="Tsai S.-F."/>
            <person name="Ng W.V."/>
        </authorList>
    </citation>
    <scope>NUCLEOTIDE SEQUENCE</scope>
    <source>
        <strain evidence="3">M64</strain>
    </source>
</reference>
<dbReference type="Gene3D" id="1.10.8.730">
    <property type="match status" value="1"/>
</dbReference>
<evidence type="ECO:0000313" key="3">
    <source>
        <dbReference type="EMBL" id="ADV34123.1"/>
    </source>
</evidence>
<dbReference type="InterPro" id="IPR043964">
    <property type="entry name" value="P-loop_TraG"/>
</dbReference>
<evidence type="ECO:0000259" key="2">
    <source>
        <dbReference type="SMART" id="SM00382"/>
    </source>
</evidence>
<sequence>MNQNKKISSLKLNIWKNLNIYDAIIILGISGFSAALGFANGLPLWIKIIIFLVAFCSLIWLIIPSKKHNCRLYVLILRILKFKSSVKKYKLNSSNDTKLLIPFKRIIDNKYVETFSSVGKGLFTVFKFYGNNIYSNNRDDKVAFFSQLINVLNSIETKFTFVKKPSSVNIDDNIKINENLYKTIDLVKTNDVVKKHFIYSQNDFESLRNIENIDVYYLVIYANEMNKLKQYENEFIKSFETTKIPLNVVTGMELIDFANMIFKKNISKSDKQNYFVEELDTELTKELDMKMQGQKLNDKVIKKLQSDKEYKLISLLAPERVEFNSKYIKVDNEYLSFQTLVDFNSLQINEGWACDLFNSESLVIWNLKPINESTKQKILDKAMSLNEANAETKSNFKMQKISVEQKVLDELVDFINVQKMNLFDSNIIFVNQSKTLEGIKDLETKNDINAKKAFANVYKMHYLQKQALQNSIFIKDDFLNNGIEMSSRNIVYGWPWISNSLNDGNNFLLGFTTTSSSPVIFDLFKKTKDRTSFSMIIWGVPGSGKSATTSKIALHQFVVGNEVIIIDPQREYKDLCKKLDGNWIEMGKGLETKINPLQINYEIEKDNIKVSDELLISNHTKMVKEFFSLLYPDLDARDLRVANFLLNEFYLSNKIKNIQKLKNTDFPTMKDYIKFLKSYKFKDKKAELYYKDSLNKLSIIFDQDFNNNGIFSNLYNGHTNINFNKTLTVIDTYNLINNIASNEGQASLYLILSYVRNRISNNFFENKTRKICLIVDEAHRFINANNMSSLEFLFDTVKTIRKYNGSVILTTQNPSDFELSDEVMNLTKGMVENIQYTLIFRQNQNGVNAISQMYKSKNELTNWEKNFLTSAPIGNGMFSIDNKTRFQISIYYNQFEKDMIYKSGDLSNI</sequence>
<dbReference type="PANTHER" id="PTHR30121:SF11">
    <property type="entry name" value="AAA+ ATPASE DOMAIN-CONTAINING PROTEIN"/>
    <property type="match status" value="1"/>
</dbReference>
<feature type="transmembrane region" description="Helical" evidence="1">
    <location>
        <begin position="20"/>
        <end position="38"/>
    </location>
</feature>
<dbReference type="KEGG" id="mfm:MfeM64YM_0468"/>
<name>A0AB32XAX8_MYCFM</name>
<keyword evidence="1" id="KW-0812">Transmembrane</keyword>
<dbReference type="SMART" id="SM00382">
    <property type="entry name" value="AAA"/>
    <property type="match status" value="1"/>
</dbReference>
<keyword evidence="1" id="KW-0472">Membrane</keyword>
<dbReference type="Proteomes" id="UP000007473">
    <property type="component" value="Chromosome"/>
</dbReference>